<keyword evidence="2" id="KW-1185">Reference proteome</keyword>
<accession>A0A9E7N334</accession>
<dbReference type="EMBL" id="ON529850">
    <property type="protein sequence ID" value="UTC28170.1"/>
    <property type="molecule type" value="Genomic_DNA"/>
</dbReference>
<evidence type="ECO:0000313" key="2">
    <source>
        <dbReference type="Proteomes" id="UP001055634"/>
    </source>
</evidence>
<organism evidence="1 2">
    <name type="scientific">Brevundimonas phage vB_BpoS-Gurke</name>
    <dbReference type="NCBI Taxonomy" id="2948599"/>
    <lineage>
        <taxon>Viruses</taxon>
        <taxon>Duplodnaviria</taxon>
        <taxon>Heunggongvirae</taxon>
        <taxon>Uroviricota</taxon>
        <taxon>Caudoviricetes</taxon>
        <taxon>Jeanschmidtviridae</taxon>
        <taxon>Kikimoravirus</taxon>
        <taxon>Kikimoravirus gurke</taxon>
    </lineage>
</organism>
<dbReference type="Proteomes" id="UP001055634">
    <property type="component" value="Segment"/>
</dbReference>
<proteinExistence type="predicted"/>
<evidence type="ECO:0000313" key="1">
    <source>
        <dbReference type="EMBL" id="UTC28170.1"/>
    </source>
</evidence>
<sequence length="83" mass="9365">MSETADWCLLTITQGGKVSLIKGLTAGEAREAARRTVPSWRRPNPGSRDRIMRLQSNENTIDKIEVFRGTGETMDIWDGWEAE</sequence>
<gene>
    <name evidence="1" type="ORF">GURKE_01390</name>
</gene>
<name>A0A9E7N334_9CAUD</name>
<reference evidence="1" key="1">
    <citation type="submission" date="2022-04" db="EMBL/GenBank/DDBJ databases">
        <authorList>
            <person name="Friedrich I."/>
            <person name="Schneider D."/>
            <person name="Poehlein A."/>
            <person name="Hertel R."/>
            <person name="Daniel R."/>
        </authorList>
    </citation>
    <scope>NUCLEOTIDE SEQUENCE</scope>
</reference>
<protein>
    <submittedName>
        <fullName evidence="1">Uncharacterized protein</fullName>
    </submittedName>
</protein>